<dbReference type="PROSITE" id="PS51192">
    <property type="entry name" value="HELICASE_ATP_BIND_1"/>
    <property type="match status" value="1"/>
</dbReference>
<name>A0A8S5UYD7_9VIRU</name>
<dbReference type="SUPFAM" id="SSF53335">
    <property type="entry name" value="S-adenosyl-L-methionine-dependent methyltransferases"/>
    <property type="match status" value="1"/>
</dbReference>
<dbReference type="GO" id="GO:0032259">
    <property type="term" value="P:methylation"/>
    <property type="evidence" value="ECO:0007669"/>
    <property type="project" value="InterPro"/>
</dbReference>
<evidence type="ECO:0000256" key="2">
    <source>
        <dbReference type="SAM" id="MobiDB-lite"/>
    </source>
</evidence>
<reference evidence="4" key="1">
    <citation type="journal article" date="2021" name="Proc. Natl. Acad. Sci. U.S.A.">
        <title>A Catalog of Tens of Thousands of Viruses from Human Metagenomes Reveals Hidden Associations with Chronic Diseases.</title>
        <authorList>
            <person name="Tisza M.J."/>
            <person name="Buck C.B."/>
        </authorList>
    </citation>
    <scope>NUCLEOTIDE SEQUENCE</scope>
    <source>
        <strain evidence="4">CtKtV17</strain>
    </source>
</reference>
<feature type="region of interest" description="Disordered" evidence="2">
    <location>
        <begin position="3238"/>
        <end position="3269"/>
    </location>
</feature>
<dbReference type="InterPro" id="IPR002052">
    <property type="entry name" value="DNA_methylase_N6_adenine_CS"/>
</dbReference>
<dbReference type="InterPro" id="IPR027417">
    <property type="entry name" value="P-loop_NTPase"/>
</dbReference>
<feature type="region of interest" description="Disordered" evidence="2">
    <location>
        <begin position="701"/>
        <end position="723"/>
    </location>
</feature>
<accession>A0A8S5UYD7</accession>
<dbReference type="Pfam" id="PF04851">
    <property type="entry name" value="ResIII"/>
    <property type="match status" value="1"/>
</dbReference>
<evidence type="ECO:0000256" key="1">
    <source>
        <dbReference type="SAM" id="Coils"/>
    </source>
</evidence>
<dbReference type="CDD" id="cd02440">
    <property type="entry name" value="AdoMet_MTases"/>
    <property type="match status" value="1"/>
</dbReference>
<feature type="region of interest" description="Disordered" evidence="2">
    <location>
        <begin position="1892"/>
        <end position="2044"/>
    </location>
</feature>
<dbReference type="InterPro" id="IPR029063">
    <property type="entry name" value="SAM-dependent_MTases_sf"/>
</dbReference>
<dbReference type="GO" id="GO:0003677">
    <property type="term" value="F:DNA binding"/>
    <property type="evidence" value="ECO:0007669"/>
    <property type="project" value="InterPro"/>
</dbReference>
<dbReference type="EMBL" id="BK016166">
    <property type="protein sequence ID" value="DAF99452.1"/>
    <property type="molecule type" value="Genomic_DNA"/>
</dbReference>
<feature type="compositionally biased region" description="Basic and acidic residues" evidence="2">
    <location>
        <begin position="3251"/>
        <end position="3264"/>
    </location>
</feature>
<dbReference type="SMART" id="SM00487">
    <property type="entry name" value="DEXDc"/>
    <property type="match status" value="1"/>
</dbReference>
<feature type="compositionally biased region" description="Basic and acidic residues" evidence="2">
    <location>
        <begin position="1986"/>
        <end position="2004"/>
    </location>
</feature>
<feature type="region of interest" description="Disordered" evidence="2">
    <location>
        <begin position="4141"/>
        <end position="4204"/>
    </location>
</feature>
<feature type="region of interest" description="Disordered" evidence="2">
    <location>
        <begin position="1190"/>
        <end position="1270"/>
    </location>
</feature>
<dbReference type="Gene3D" id="1.10.530.10">
    <property type="match status" value="1"/>
</dbReference>
<evidence type="ECO:0000259" key="3">
    <source>
        <dbReference type="PROSITE" id="PS51192"/>
    </source>
</evidence>
<dbReference type="InterPro" id="IPR006935">
    <property type="entry name" value="Helicase/UvrB_N"/>
</dbReference>
<feature type="region of interest" description="Disordered" evidence="2">
    <location>
        <begin position="914"/>
        <end position="979"/>
    </location>
</feature>
<organism evidence="4">
    <name type="scientific">Phage sp. ctKtV17</name>
    <dbReference type="NCBI Taxonomy" id="2825792"/>
    <lineage>
        <taxon>Viruses</taxon>
    </lineage>
</organism>
<feature type="compositionally biased region" description="Basic and acidic residues" evidence="2">
    <location>
        <begin position="1215"/>
        <end position="1255"/>
    </location>
</feature>
<dbReference type="Gene3D" id="3.40.50.300">
    <property type="entry name" value="P-loop containing nucleotide triphosphate hydrolases"/>
    <property type="match status" value="2"/>
</dbReference>
<feature type="domain" description="Helicase ATP-binding" evidence="3">
    <location>
        <begin position="2061"/>
        <end position="2311"/>
    </location>
</feature>
<dbReference type="InterPro" id="IPR014001">
    <property type="entry name" value="Helicase_ATP-bd"/>
</dbReference>
<feature type="compositionally biased region" description="Basic and acidic residues" evidence="2">
    <location>
        <begin position="4160"/>
        <end position="4204"/>
    </location>
</feature>
<dbReference type="InterPro" id="IPR041398">
    <property type="entry name" value="DdrB_dom"/>
</dbReference>
<dbReference type="GO" id="GO:0008168">
    <property type="term" value="F:methyltransferase activity"/>
    <property type="evidence" value="ECO:0007669"/>
    <property type="project" value="InterPro"/>
</dbReference>
<dbReference type="GO" id="GO:0004040">
    <property type="term" value="F:amidase activity"/>
    <property type="evidence" value="ECO:0007669"/>
    <property type="project" value="InterPro"/>
</dbReference>
<dbReference type="Pfam" id="PF18763">
    <property type="entry name" value="ddrB-ParB"/>
    <property type="match status" value="1"/>
</dbReference>
<dbReference type="PROSITE" id="PS00092">
    <property type="entry name" value="N6_MTASE"/>
    <property type="match status" value="1"/>
</dbReference>
<dbReference type="Pfam" id="PF01832">
    <property type="entry name" value="Glucosaminidase"/>
    <property type="match status" value="1"/>
</dbReference>
<proteinExistence type="predicted"/>
<sequence length="4204" mass="462388">MIMPNDTDVNGDTGRIHDATGVSEGLGGFLANLLMPGFSTALYRPSAQNFIGGLEGDAGGAANYLGAFAKSQGEIDPDTGWNSLGDWLINNGKYWNDRADDVQQQFGTLNRYQNEDILQRLTDTDYLTDSRGLMADVFNGAGSSVPFVVASSLAPEIGIGGALARGAGGLLERLGMSTAGRAVASDLVQSGANDFARYALTGGPLEAAINAGGIYDDLKNQGLSDSEIFGKMNSMIGEELPMDMLTSGLYGAVLGGNTFSRLGQGGWKRAIAANALNTPADMLGEYMQEMTQQQLQNKYSGKPYGTFWNPTEDEMQAGRAAAMGTLPMGLFGSARGARNSRRAAMAAADGGSVTGPEPVTPPAVPDPNVDPVAVAQLTGKNDDVPTADGVDVTNLDPQQYTQWYGEKLKAQGIDVPDATITVQTPKATGTTGGAKAGAGANVMDAAQDFMGQHMENGANGCVEAVTKIGARYNPFLADELSKGVVNVDTLVADAGDKVIPFDPNNLEAGDVIVYDNNDHVVLYDGNGGYVGNSSSQQKVVQGGDYNNMGGLKPTKIIKTGNGVTAQNTQERADNGSAPAADLSSLPVGDIATSIAQNTGLPANFIWAQLSHESDGGNSKLAREDHNYGGVKGTDGEYLHFDNDQQFVDYMSNYYPKYREDGIYDAQTADQFAEALQHGGYFTADLGEYEGGMHRYLEQAGLSDSGTAGTPSEKQSGGDNANTMTQQQFGDMLNEKMIDFAGTNDDTVKAVFNDMSTSKDKALVALFAPYMQDGAFANTAANREALVGNDGFKKAMSMFLSKHLSDYAPAFENGRISFQQAEDALRPRHQVQAAQAVQTPNIQTAATPQALIQMVQKGLNREQQGAILQAANTALHTPQGMANGDEAVWMNKLAKAIDEHDYPTIAQMIPNESMQALSASKQTQPSVKANEPTKNPVSSTVPANTSVQQAPEAQQANVTPLPTQEAQQSEGVRIAQPQQTVDEQNAQMDARIAEIKKQPLAQRKELGQQYLDTLRQNNVSFSEKKLAKPLMDGEPEALEHVQRTYGDLLNTITPAEAAAASQHTAPRTIQAATMARLANMVSEITSGNTYKNASPVGKLAYLAAASGHAKTVGADESVKAIDSIIADVRKKAGFSGKGTTEGMTPEQKDEFYNTFYKQSLDDATAIRKEAKDEKPANLKILDNTIEMFKQELANSKPTKKERKEVTHESTQSKNQQKPDEGAKNQDQHAKPEPRKAAGTQRKAEEGEVSDNKKAADEGGQAVVTKKEQKADIKNLDSAKVPAMGEPIHGIKGAETTVVTDSGKEIRVRYRAVPASRVITSHDAETMVPNKAYPQELQPRDRQRVSMQEQVTAMANELRPADLGAGRNLNQGTPIIRKDGVVLNGNGRAMAIQKATAAGGDKATAYRKYIFEHSKEFGLSRSSLAQLRKYMLVREVVDDIDADTMQDIIGSTAGGSRMGASEQAKADAKKIKPRDLDSYVDNEQGDLTTAANQNFVANILYRIVGKNERNAYTDEHGNVNADGIQRVKRALFSLAYNDDGLIDKMAESTDDNIRNVSRGLMSAAPAFARVNLAVKDGQAYEYDAGKTISDAVKHLDALRREGKPVKDYLNEQSMFSEYQDTDEVREVLRFFDENKRSGKRIGIFLNDMAKSILEQGSPNQTSLMDGGRATLGEIIKSAERVARDGTTAASLFDNVQEAPAEEKTKKTTDDKKDESIFGSVEDADKEMLDALGLSEEDLTDDVLTAPSGIKNTAEEREKLEKELAAELNKLSANPVFNPKIYTLGLKLAMTYVKDGINTVKKLIAKLNAKFGDKIGPWAPALAETVRTWPKGVPFDEKKVMAISKAVGARYESGITSLDDMQADMKKLLKGQHDSFAPMIEASYNGIRKFFEAQKGENDHVDDSTSGLAERAGRGSDSDRVGPDDAGGESGRRSGRGVQEVEEAVQPEGGARVRDRSAAAGGEAGNRGIQAEESGDRAGSAGSAHVSRSVRDSYEGSVGHDADRNAADIRPAQNRRDNASPAGARARAVKPNKSHKQGDLGSIKNDLPMLKPEQQEDVEFIETRVNVNNKPGVMLTNGTGTGKTYSGLGFVKRMYDAGKKNILIVSPGESINDQWIEAASKHFDLSIEKLDSTKDSGKDGGICITTYANLQANKELVNRNWDAVVSDESHTLMQNEKGGETGYLSMLRALTLNPRGAYKRFKLQHRTKEIRSLENQIEEREKKAKAILRPYKDKKKVSSADKAKVDALQKEIEDLNKEMEGIFWKMSPGTDKLMQDLKAAYPEEKRPKVLFLSATPFAHDKDVDYAEGYLFNYDDQPNTGAYNQGTPFDRFMVKHFGYRMRTNKLTRPDAEVDSRAMEVQFHDDLVNSGAMHGRQIDVDKDYDRGFILVDGGIGHKIDEGFKFLSDNHAAYGELQQALMKQFNKSQQKYLIESIKAREVIPLIQEYVKKGKKVVLFHQSMVEHKNIHPFQLKPSDGLAENAAVWAQWKAFKSARPDLVDLSLGNVPAPMETLRKELGGHAVFINGSVLKKDRAKNIEQFNDDNSGVNIIVCQQDAANAGISLHDTTGKHPRVLINIAMPERPSYAMQIEGRIYRVGNASNAVFRYLSTGTDIEKNMFASTIGGRAASVENLAVGNAARGLRESFRDLYQETMDGSWRRRLPGAEGEGTGGKEMDYAVTADLSEYDRAKSFYFAHQKRTAATKAQEGNDYFATPEPIGYKMVEWLGLKPGEKALEPSAGHGAISRWFPETTERTIVEPSGKLMPLAQMNTPGAKAVHGSFEDFNIVNKFDGIAMNPPYGTGGKTAIEHLKKAFKQLHDGGRVVAIIPEGPAADKRYSKMMEEISSEVVPIADIHLPAVAFSRAGTKIGTHIVVLDRYTGKAAHQAALDHFGGADDIDLRDIDDIKDLFDRMENMTLPERYDASNAHRVEPVPTPAVQLDEARVEGVPDETPNFTADEFEHTKTHEVKFRARPKSFLGENYRPIQKLAKAHGGYYSKFAKNSFLFEDEDERNAFLQEAEALLSDGKASAKGSAADMVKHIEFPAADTLTEREKAMQEFGQQMGVRVVFFDGPANLRGFYNKGITFINRSASKSPSWVFWHENLHWLRSNNPELYRQMVDYISGRQEFSPEQLQAYRDAIGRPELTDADTIEEMLADAMPDVHKRVDLFRKMGRENKSLIQRFFGWLRDTMAAFHNAFSQPKYGLSKTQAQAMRNALANIAEDLRDGEGRRIFRTRGADRKILTAQGEELSYPVPDDNTKYSADKRDKEPAGSPGRMRRALVKLGLSTEQLKNVELRQAKGKQLDDISGWDMLAKSVRQVARKSPAVQYIYRLGRKALDEQEHLRNFYAQEIRKFNQYVKNPKILEEVAQLLWEGDATGHAYTGDELQAMGVSVEAGRAYNLVRRVLADAYKRVNEARMQVKVRTEVIGRNDYREFIASHFLKPEDVLKAEMLRNGSMRVTYRGAKVYSKNEEVVSSEVYNRLRKDKDVYIKYADVNDDGTYTIGYTERVKPIHDLEGYMPHFFHHFMVYEKTTGDDGKEILVSLGSANSLKKATDLANQYAKANPKGQFVIRPHSFEYDEDYNNVVVGDKDYMKMMMQITKHTEMTLPEANAFLHDSVGVTKKGRHRFFGNAQHRKGAKGFDRDVQWALTHYLNASARYVAMEHFKPEAISFYERFFGDFNAEPKSNTARYIKNFINDMNGVPSYIEDELNKIVANIPFFGSRLNDAFEGRPALALSSSISWFNAVTKLGLGNFASAAINFMQFINIGTRLNSYAYANMGLKKALKPSDFDRRIIEESGVMDEVNLASDAGGYTQTRDYGRARKGLSKVKKGLDLAMIPFTKADSLMRKAAILGAYYQGVQEKGMKPEHEGEISRKAIEYAKDVNYDANFDYSTAAAPGAMRAGSVLTQQLFQFQKYPIMQFEFFWNNVVHAENNKQRARFLVPYLLMSGAVGAVPFGALINAVASSLVGAGGDDDNDLAEEIKAEMMKWAGTDPMKRRLVNTVLYGILANANINISERVGMSNAFSGEYYGNKPESSAGALLQLFGGPLVSTVYNVATQIGNHNPIETIKAVSPSLGNMLQAVVGETRTTHHRVGTVYEDMYSRVMHGLGFRSVDETNNSFVNSYLYKQQKQAQEDRKDAMDAYIRNPSSENRQRMTSLGVTDKTFKTYKENANKSSKERSQSEKKTKSKKPQTEAQKESSRLKDFTK</sequence>
<protein>
    <submittedName>
        <fullName evidence="4">Chromatin remodeling complex ATPase</fullName>
    </submittedName>
</protein>
<feature type="compositionally biased region" description="Basic and acidic residues" evidence="2">
    <location>
        <begin position="1908"/>
        <end position="1920"/>
    </location>
</feature>
<feature type="coiled-coil region" evidence="1">
    <location>
        <begin position="2200"/>
        <end position="2262"/>
    </location>
</feature>
<dbReference type="GO" id="GO:0005524">
    <property type="term" value="F:ATP binding"/>
    <property type="evidence" value="ECO:0007669"/>
    <property type="project" value="InterPro"/>
</dbReference>
<evidence type="ECO:0000313" key="4">
    <source>
        <dbReference type="EMBL" id="DAF99452.1"/>
    </source>
</evidence>
<keyword evidence="1" id="KW-0175">Coiled coil</keyword>
<dbReference type="Gene3D" id="3.40.50.150">
    <property type="entry name" value="Vaccinia Virus protein VP39"/>
    <property type="match status" value="1"/>
</dbReference>
<feature type="compositionally biased region" description="Polar residues" evidence="2">
    <location>
        <begin position="4143"/>
        <end position="4156"/>
    </location>
</feature>
<dbReference type="InterPro" id="IPR002901">
    <property type="entry name" value="MGlyc_endo_b_GlcNAc-like_dom"/>
</dbReference>
<dbReference type="SUPFAM" id="SSF52540">
    <property type="entry name" value="P-loop containing nucleoside triphosphate hydrolases"/>
    <property type="match status" value="1"/>
</dbReference>